<protein>
    <submittedName>
        <fullName evidence="2">Uncharacterized protein</fullName>
    </submittedName>
</protein>
<dbReference type="AlphaFoldDB" id="S8BU53"/>
<name>S8BU53_DACHA</name>
<gene>
    <name evidence="2" type="ORF">H072_7441</name>
</gene>
<reference evidence="2 3" key="1">
    <citation type="journal article" date="2013" name="PLoS Genet.">
        <title>Genomic mechanisms accounting for the adaptation to parasitism in nematode-trapping fungi.</title>
        <authorList>
            <person name="Meerupati T."/>
            <person name="Andersson K.M."/>
            <person name="Friman E."/>
            <person name="Kumar D."/>
            <person name="Tunlid A."/>
            <person name="Ahren D."/>
        </authorList>
    </citation>
    <scope>NUCLEOTIDE SEQUENCE [LARGE SCALE GENOMIC DNA]</scope>
    <source>
        <strain evidence="2 3">CBS 200.50</strain>
    </source>
</reference>
<dbReference type="EMBL" id="AQGS01000526">
    <property type="protein sequence ID" value="EPS38817.1"/>
    <property type="molecule type" value="Genomic_DNA"/>
</dbReference>
<accession>S8BU53</accession>
<proteinExistence type="predicted"/>
<evidence type="ECO:0000313" key="2">
    <source>
        <dbReference type="EMBL" id="EPS38817.1"/>
    </source>
</evidence>
<comment type="caution">
    <text evidence="2">The sequence shown here is derived from an EMBL/GenBank/DDBJ whole genome shotgun (WGS) entry which is preliminary data.</text>
</comment>
<dbReference type="Proteomes" id="UP000015100">
    <property type="component" value="Unassembled WGS sequence"/>
</dbReference>
<feature type="region of interest" description="Disordered" evidence="1">
    <location>
        <begin position="1"/>
        <end position="57"/>
    </location>
</feature>
<evidence type="ECO:0000313" key="3">
    <source>
        <dbReference type="Proteomes" id="UP000015100"/>
    </source>
</evidence>
<dbReference type="HOGENOM" id="CLU_1461258_0_0_1"/>
<feature type="compositionally biased region" description="Polar residues" evidence="1">
    <location>
        <begin position="22"/>
        <end position="40"/>
    </location>
</feature>
<evidence type="ECO:0000256" key="1">
    <source>
        <dbReference type="SAM" id="MobiDB-lite"/>
    </source>
</evidence>
<sequence length="185" mass="20593">MDNGFNVGTDRSEEEYPENRDAYTTLTSNLQRFRTSSRVATPQGDDSESGPYQPSNIEGFNMEIDDPAFDPNIDPLLQNIAANPGEQTLDSTDLLEDLNDVRDAMGEFRRASDQSSGKSYVGRSPRLRYDVPRKSSLRAAPLTVRCNVLEQEMGSVPSQTVQIHTPVPKNATTRVVPFRPARTEI</sequence>
<keyword evidence="3" id="KW-1185">Reference proteome</keyword>
<organism evidence="2 3">
    <name type="scientific">Dactylellina haptotyla (strain CBS 200.50)</name>
    <name type="common">Nematode-trapping fungus</name>
    <name type="synonym">Monacrosporium haptotylum</name>
    <dbReference type="NCBI Taxonomy" id="1284197"/>
    <lineage>
        <taxon>Eukaryota</taxon>
        <taxon>Fungi</taxon>
        <taxon>Dikarya</taxon>
        <taxon>Ascomycota</taxon>
        <taxon>Pezizomycotina</taxon>
        <taxon>Orbiliomycetes</taxon>
        <taxon>Orbiliales</taxon>
        <taxon>Orbiliaceae</taxon>
        <taxon>Dactylellina</taxon>
    </lineage>
</organism>
<reference evidence="3" key="2">
    <citation type="submission" date="2013-04" db="EMBL/GenBank/DDBJ databases">
        <title>Genomic mechanisms accounting for the adaptation to parasitism in nematode-trapping fungi.</title>
        <authorList>
            <person name="Ahren D.G."/>
        </authorList>
    </citation>
    <scope>NUCLEOTIDE SEQUENCE [LARGE SCALE GENOMIC DNA]</scope>
    <source>
        <strain evidence="3">CBS 200.50</strain>
    </source>
</reference>